<dbReference type="EMBL" id="LSSL01002758">
    <property type="protein sequence ID" value="OLY81124.1"/>
    <property type="molecule type" value="Genomic_DNA"/>
</dbReference>
<dbReference type="AlphaFoldDB" id="A0A1R0GW47"/>
<evidence type="ECO:0000313" key="2">
    <source>
        <dbReference type="Proteomes" id="UP000187455"/>
    </source>
</evidence>
<accession>A0A1R0GW47</accession>
<protein>
    <submittedName>
        <fullName evidence="1">Uncharacterized protein</fullName>
    </submittedName>
</protein>
<proteinExistence type="predicted"/>
<evidence type="ECO:0000313" key="1">
    <source>
        <dbReference type="EMBL" id="OLY81124.1"/>
    </source>
</evidence>
<reference evidence="1 2" key="1">
    <citation type="journal article" date="2016" name="Mol. Biol. Evol.">
        <title>Genome-Wide Survey of Gut Fungi (Harpellales) Reveals the First Horizontally Transferred Ubiquitin Gene from a Mosquito Host.</title>
        <authorList>
            <person name="Wang Y."/>
            <person name="White M.M."/>
            <person name="Kvist S."/>
            <person name="Moncalvo J.M."/>
        </authorList>
    </citation>
    <scope>NUCLEOTIDE SEQUENCE [LARGE SCALE GENOMIC DNA]</scope>
    <source>
        <strain evidence="1 2">ALG-7-W6</strain>
    </source>
</reference>
<comment type="caution">
    <text evidence="1">The sequence shown here is derived from an EMBL/GenBank/DDBJ whole genome shotgun (WGS) entry which is preliminary data.</text>
</comment>
<gene>
    <name evidence="1" type="ORF">AYI68_g4773</name>
</gene>
<sequence>MISNSPVLETLYEIFPCDHANDILEYATEPDFSDAELLARYPTMKFRDTKKSRLISVEKKDLNCLANE</sequence>
<name>A0A1R0GW47_9FUNG</name>
<organism evidence="1 2">
    <name type="scientific">Smittium mucronatum</name>
    <dbReference type="NCBI Taxonomy" id="133383"/>
    <lineage>
        <taxon>Eukaryota</taxon>
        <taxon>Fungi</taxon>
        <taxon>Fungi incertae sedis</taxon>
        <taxon>Zoopagomycota</taxon>
        <taxon>Kickxellomycotina</taxon>
        <taxon>Harpellomycetes</taxon>
        <taxon>Harpellales</taxon>
        <taxon>Legeriomycetaceae</taxon>
        <taxon>Smittium</taxon>
    </lineage>
</organism>
<dbReference type="Proteomes" id="UP000187455">
    <property type="component" value="Unassembled WGS sequence"/>
</dbReference>
<keyword evidence="2" id="KW-1185">Reference proteome</keyword>